<dbReference type="OrthoDB" id="539213at2759"/>
<gene>
    <name evidence="5" type="primary">LOC110077365</name>
</gene>
<dbReference type="SMART" id="SM00248">
    <property type="entry name" value="ANK"/>
    <property type="match status" value="3"/>
</dbReference>
<dbReference type="Gene3D" id="1.25.40.20">
    <property type="entry name" value="Ankyrin repeat-containing domain"/>
    <property type="match status" value="1"/>
</dbReference>
<dbReference type="PANTHER" id="PTHR24201">
    <property type="entry name" value="ANK_REP_REGION DOMAIN-CONTAINING PROTEIN"/>
    <property type="match status" value="1"/>
</dbReference>
<reference evidence="4" key="1">
    <citation type="submission" date="2025-05" db="UniProtKB">
        <authorList>
            <consortium name="RefSeq"/>
        </authorList>
    </citation>
    <scope>NUCLEOTIDE SEQUENCE [LARGE SCALE GENOMIC DNA]</scope>
</reference>
<name>A0A6J0TC64_9SAUR</name>
<dbReference type="InterPro" id="IPR050776">
    <property type="entry name" value="Ank_Repeat/CDKN_Inhibitor"/>
</dbReference>
<dbReference type="InterPro" id="IPR002110">
    <property type="entry name" value="Ankyrin_rpt"/>
</dbReference>
<protein>
    <submittedName>
        <fullName evidence="5">Cyclin-dependent kinase 4 inhibitor B-like</fullName>
    </submittedName>
</protein>
<dbReference type="GO" id="GO:0004861">
    <property type="term" value="F:cyclin-dependent protein serine/threonine kinase inhibitor activity"/>
    <property type="evidence" value="ECO:0007669"/>
    <property type="project" value="TreeGrafter"/>
</dbReference>
<dbReference type="RefSeq" id="XP_020645992.2">
    <property type="nucleotide sequence ID" value="XM_020790333.2"/>
</dbReference>
<evidence type="ECO:0000313" key="5">
    <source>
        <dbReference type="RefSeq" id="XP_020645992.2"/>
    </source>
</evidence>
<dbReference type="KEGG" id="pvt:110077365"/>
<dbReference type="InParanoid" id="A0A6J0TC64"/>
<sequence>MLQPHSWSAHNRPSSSMDAGGEEGRAHQMANAAARGDLEPVRRLLESGTDPNAANLFGRTPIQVMMMGSPQMAELLLQGGADPNLPDPTTGSLPAHDAARAGFLDTLRALRRGGACFDLPDKWGHRPLDLAEEAGHHQVARYLREGSD</sequence>
<dbReference type="GO" id="GO:0005737">
    <property type="term" value="C:cytoplasm"/>
    <property type="evidence" value="ECO:0007669"/>
    <property type="project" value="TreeGrafter"/>
</dbReference>
<evidence type="ECO:0000313" key="4">
    <source>
        <dbReference type="Proteomes" id="UP001652642"/>
    </source>
</evidence>
<feature type="compositionally biased region" description="Polar residues" evidence="3">
    <location>
        <begin position="1"/>
        <end position="17"/>
    </location>
</feature>
<dbReference type="GO" id="GO:0005634">
    <property type="term" value="C:nucleus"/>
    <property type="evidence" value="ECO:0007669"/>
    <property type="project" value="TreeGrafter"/>
</dbReference>
<dbReference type="PANTHER" id="PTHR24201:SF8">
    <property type="entry name" value="CYCLIN-DEPENDENT KINASE 4 INHIBITOR B"/>
    <property type="match status" value="1"/>
</dbReference>
<reference evidence="5" key="2">
    <citation type="submission" date="2025-08" db="UniProtKB">
        <authorList>
            <consortium name="RefSeq"/>
        </authorList>
    </citation>
    <scope>IDENTIFICATION</scope>
</reference>
<dbReference type="Pfam" id="PF12796">
    <property type="entry name" value="Ank_2"/>
    <property type="match status" value="1"/>
</dbReference>
<dbReference type="GeneID" id="110077365"/>
<keyword evidence="4" id="KW-1185">Reference proteome</keyword>
<dbReference type="AlphaFoldDB" id="A0A6J0TC64"/>
<keyword evidence="1" id="KW-0677">Repeat</keyword>
<dbReference type="GO" id="GO:0019901">
    <property type="term" value="F:protein kinase binding"/>
    <property type="evidence" value="ECO:0007669"/>
    <property type="project" value="TreeGrafter"/>
</dbReference>
<dbReference type="GO" id="GO:0008285">
    <property type="term" value="P:negative regulation of cell population proliferation"/>
    <property type="evidence" value="ECO:0007669"/>
    <property type="project" value="TreeGrafter"/>
</dbReference>
<evidence type="ECO:0000256" key="2">
    <source>
        <dbReference type="ARBA" id="ARBA00023043"/>
    </source>
</evidence>
<dbReference type="FunCoup" id="A0A6J0TC64">
    <property type="interactions" value="109"/>
</dbReference>
<keyword evidence="2" id="KW-0040">ANK repeat</keyword>
<organism evidence="4 5">
    <name type="scientific">Pogona vitticeps</name>
    <name type="common">central bearded dragon</name>
    <dbReference type="NCBI Taxonomy" id="103695"/>
    <lineage>
        <taxon>Eukaryota</taxon>
        <taxon>Metazoa</taxon>
        <taxon>Chordata</taxon>
        <taxon>Craniata</taxon>
        <taxon>Vertebrata</taxon>
        <taxon>Euteleostomi</taxon>
        <taxon>Lepidosauria</taxon>
        <taxon>Squamata</taxon>
        <taxon>Bifurcata</taxon>
        <taxon>Unidentata</taxon>
        <taxon>Episquamata</taxon>
        <taxon>Toxicofera</taxon>
        <taxon>Iguania</taxon>
        <taxon>Acrodonta</taxon>
        <taxon>Agamidae</taxon>
        <taxon>Amphibolurinae</taxon>
        <taxon>Pogona</taxon>
    </lineage>
</organism>
<accession>A0A6J0TC64</accession>
<evidence type="ECO:0000256" key="1">
    <source>
        <dbReference type="ARBA" id="ARBA00022737"/>
    </source>
</evidence>
<dbReference type="SUPFAM" id="SSF48403">
    <property type="entry name" value="Ankyrin repeat"/>
    <property type="match status" value="1"/>
</dbReference>
<evidence type="ECO:0000256" key="3">
    <source>
        <dbReference type="SAM" id="MobiDB-lite"/>
    </source>
</evidence>
<dbReference type="InterPro" id="IPR036770">
    <property type="entry name" value="Ankyrin_rpt-contain_sf"/>
</dbReference>
<dbReference type="Proteomes" id="UP001652642">
    <property type="component" value="Chromosome 2"/>
</dbReference>
<proteinExistence type="predicted"/>
<dbReference type="GO" id="GO:2000045">
    <property type="term" value="P:regulation of G1/S transition of mitotic cell cycle"/>
    <property type="evidence" value="ECO:0007669"/>
    <property type="project" value="TreeGrafter"/>
</dbReference>
<feature type="region of interest" description="Disordered" evidence="3">
    <location>
        <begin position="1"/>
        <end position="30"/>
    </location>
</feature>